<keyword evidence="4" id="KW-1185">Reference proteome</keyword>
<evidence type="ECO:0000256" key="1">
    <source>
        <dbReference type="SAM" id="SignalP"/>
    </source>
</evidence>
<evidence type="ECO:0000313" key="4">
    <source>
        <dbReference type="Proteomes" id="UP000019426"/>
    </source>
</evidence>
<feature type="chain" id="PRO_5004880588" description="YhfM-like domain-containing protein" evidence="1">
    <location>
        <begin position="21"/>
        <end position="272"/>
    </location>
</feature>
<keyword evidence="1" id="KW-0732">Signal</keyword>
<dbReference type="RefSeq" id="WP_044035958.1">
    <property type="nucleotide sequence ID" value="NZ_HG917868.1"/>
</dbReference>
<feature type="domain" description="YhfM-like" evidence="2">
    <location>
        <begin position="40"/>
        <end position="139"/>
    </location>
</feature>
<accession>W6RTC7</accession>
<proteinExistence type="predicted"/>
<dbReference type="Pfam" id="PF26353">
    <property type="entry name" value="YhfM"/>
    <property type="match status" value="1"/>
</dbReference>
<dbReference type="InterPro" id="IPR058780">
    <property type="entry name" value="YhfM-like_dom"/>
</dbReference>
<dbReference type="Proteomes" id="UP000019426">
    <property type="component" value="Chromosome M2/40_rep1"/>
</dbReference>
<dbReference type="PATRIC" id="fig|1216932.3.peg.331"/>
<sequence length="272" mass="31240">MKKVISVILIFMTIFLNSCAMTDKIGWTNSDFEYIKDGMVTEIKIQNTRDKGYTFVISDPVKLQGFYKILSSAKSVKSKSEYVPDYSIEIEKVDGSVENFNYVIGNPNDGGNFYSEDKYYNVSSRLDSEVFNYFEDIRKPKDFDEVYYYGVIRGSLNKFREDTKTNDTVTLNLNDDVTIQKYITSIELEGYKKKMKDLEIVETSKNEGKITMSVKTTGFRTTTSSGKYVSIYKAIITFHNRGTNEEKVYYSVSNNSGGKWVTDITDTKPEDF</sequence>
<organism evidence="3 4">
    <name type="scientific">Clostridium bornimense</name>
    <dbReference type="NCBI Taxonomy" id="1216932"/>
    <lineage>
        <taxon>Bacteria</taxon>
        <taxon>Bacillati</taxon>
        <taxon>Bacillota</taxon>
        <taxon>Clostridia</taxon>
        <taxon>Eubacteriales</taxon>
        <taxon>Clostridiaceae</taxon>
        <taxon>Clostridium</taxon>
    </lineage>
</organism>
<dbReference type="KEGG" id="clt:CM240_0351"/>
<dbReference type="HOGENOM" id="CLU_1003623_0_0_9"/>
<protein>
    <recommendedName>
        <fullName evidence="2">YhfM-like domain-containing protein</fullName>
    </recommendedName>
</protein>
<evidence type="ECO:0000313" key="3">
    <source>
        <dbReference type="EMBL" id="CDM67518.1"/>
    </source>
</evidence>
<name>W6RTC7_9CLOT</name>
<feature type="signal peptide" evidence="1">
    <location>
        <begin position="1"/>
        <end position="20"/>
    </location>
</feature>
<evidence type="ECO:0000259" key="2">
    <source>
        <dbReference type="Pfam" id="PF26353"/>
    </source>
</evidence>
<dbReference type="OrthoDB" id="1931871at2"/>
<dbReference type="STRING" id="1216932.CM240_0351"/>
<gene>
    <name evidence="3" type="ORF">CM240_0351</name>
</gene>
<dbReference type="AlphaFoldDB" id="W6RTC7"/>
<dbReference type="EMBL" id="HG917868">
    <property type="protein sequence ID" value="CDM67518.1"/>
    <property type="molecule type" value="Genomic_DNA"/>
</dbReference>
<reference evidence="3 4" key="1">
    <citation type="submission" date="2013-11" db="EMBL/GenBank/DDBJ databases">
        <title>Complete genome sequence of Clostridum sp. M2/40.</title>
        <authorList>
            <person name="Wibberg D."/>
            <person name="Puehler A."/>
            <person name="Schlueter A."/>
        </authorList>
    </citation>
    <scope>NUCLEOTIDE SEQUENCE [LARGE SCALE GENOMIC DNA]</scope>
    <source>
        <strain evidence="4">M2/40</strain>
    </source>
</reference>
<dbReference type="eggNOG" id="ENOG5030364">
    <property type="taxonomic scope" value="Bacteria"/>
</dbReference>